<dbReference type="InterPro" id="IPR023213">
    <property type="entry name" value="CAT-like_dom_sf"/>
</dbReference>
<dbReference type="Gene3D" id="3.30.559.10">
    <property type="entry name" value="Chloramphenicol acetyltransferase-like domain"/>
    <property type="match status" value="2"/>
</dbReference>
<organism evidence="3 4">
    <name type="scientific">Camellia sinensis var. sinensis</name>
    <name type="common">China tea</name>
    <dbReference type="NCBI Taxonomy" id="542762"/>
    <lineage>
        <taxon>Eukaryota</taxon>
        <taxon>Viridiplantae</taxon>
        <taxon>Streptophyta</taxon>
        <taxon>Embryophyta</taxon>
        <taxon>Tracheophyta</taxon>
        <taxon>Spermatophyta</taxon>
        <taxon>Magnoliopsida</taxon>
        <taxon>eudicotyledons</taxon>
        <taxon>Gunneridae</taxon>
        <taxon>Pentapetalae</taxon>
        <taxon>asterids</taxon>
        <taxon>Ericales</taxon>
        <taxon>Theaceae</taxon>
        <taxon>Camellia</taxon>
    </lineage>
</organism>
<evidence type="ECO:0000313" key="3">
    <source>
        <dbReference type="EMBL" id="THF99397.1"/>
    </source>
</evidence>
<gene>
    <name evidence="3" type="ORF">TEA_019123</name>
</gene>
<dbReference type="InterPro" id="IPR036175">
    <property type="entry name" value="Sec23/24_helical_dom_sf"/>
</dbReference>
<comment type="caution">
    <text evidence="3">The sequence shown here is derived from an EMBL/GenBank/DDBJ whole genome shotgun (WGS) entry which is preliminary data.</text>
</comment>
<name>A0A4S4DA70_CAMSN</name>
<keyword evidence="1" id="KW-0808">Transferase</keyword>
<evidence type="ECO:0000256" key="2">
    <source>
        <dbReference type="ARBA" id="ARBA00023315"/>
    </source>
</evidence>
<dbReference type="InterPro" id="IPR051504">
    <property type="entry name" value="Plant_metabolite_acyltrans"/>
</dbReference>
<dbReference type="GO" id="GO:0030127">
    <property type="term" value="C:COPII vesicle coat"/>
    <property type="evidence" value="ECO:0007669"/>
    <property type="project" value="InterPro"/>
</dbReference>
<dbReference type="EMBL" id="SDRB02011956">
    <property type="protein sequence ID" value="THF99397.1"/>
    <property type="molecule type" value="Genomic_DNA"/>
</dbReference>
<dbReference type="SUPFAM" id="SSF52777">
    <property type="entry name" value="CoA-dependent acyltransferases"/>
    <property type="match status" value="1"/>
</dbReference>
<proteinExistence type="predicted"/>
<dbReference type="GO" id="GO:0016747">
    <property type="term" value="F:acyltransferase activity, transferring groups other than amino-acyl groups"/>
    <property type="evidence" value="ECO:0007669"/>
    <property type="project" value="UniProtKB-ARBA"/>
</dbReference>
<reference evidence="3 4" key="1">
    <citation type="journal article" date="2018" name="Proc. Natl. Acad. Sci. U.S.A.">
        <title>Draft genome sequence of Camellia sinensis var. sinensis provides insights into the evolution of the tea genome and tea quality.</title>
        <authorList>
            <person name="Wei C."/>
            <person name="Yang H."/>
            <person name="Wang S."/>
            <person name="Zhao J."/>
            <person name="Liu C."/>
            <person name="Gao L."/>
            <person name="Xia E."/>
            <person name="Lu Y."/>
            <person name="Tai Y."/>
            <person name="She G."/>
            <person name="Sun J."/>
            <person name="Cao H."/>
            <person name="Tong W."/>
            <person name="Gao Q."/>
            <person name="Li Y."/>
            <person name="Deng W."/>
            <person name="Jiang X."/>
            <person name="Wang W."/>
            <person name="Chen Q."/>
            <person name="Zhang S."/>
            <person name="Li H."/>
            <person name="Wu J."/>
            <person name="Wang P."/>
            <person name="Li P."/>
            <person name="Shi C."/>
            <person name="Zheng F."/>
            <person name="Jian J."/>
            <person name="Huang B."/>
            <person name="Shan D."/>
            <person name="Shi M."/>
            <person name="Fang C."/>
            <person name="Yue Y."/>
            <person name="Li F."/>
            <person name="Li D."/>
            <person name="Wei S."/>
            <person name="Han B."/>
            <person name="Jiang C."/>
            <person name="Yin Y."/>
            <person name="Xia T."/>
            <person name="Zhang Z."/>
            <person name="Bennetzen J.L."/>
            <person name="Zhao S."/>
            <person name="Wan X."/>
        </authorList>
    </citation>
    <scope>NUCLEOTIDE SEQUENCE [LARGE SCALE GENOMIC DNA]</scope>
    <source>
        <strain evidence="4">cv. Shuchazao</strain>
        <tissue evidence="3">Leaf</tissue>
    </source>
</reference>
<evidence type="ECO:0000313" key="4">
    <source>
        <dbReference type="Proteomes" id="UP000306102"/>
    </source>
</evidence>
<dbReference type="AlphaFoldDB" id="A0A4S4DA70"/>
<dbReference type="Gene3D" id="1.20.120.730">
    <property type="entry name" value="Sec23/Sec24 helical domain"/>
    <property type="match status" value="1"/>
</dbReference>
<sequence>MYYREIWFTNLGLHIWAGFGKRVTTAARRWVGNNSPEITSGFDQEATASVVARLAIHEAERDLAHDVIRWLDKMLKSFASKFGSGIFSGLWSPEKFFGLREFLWKYLPGNFLWVLWVRFPPVLRIFFFETSHATTTFLDTVLPKLKHSLSLTLQHYLVLAENLTWPPDSYKSIIQYVEGDDAVSLTIAQSGADFYHLSSYSFREVKEIHHFLPQFLSSDTQAPLMTLQITLRGEDSILTPGETPFHDRSLIKDPGDHERTYVNFLLDLNGPNNKSLLIWDLKPPTDIMLGTFQLTRANIENIKKRVKTQWQEKQKQEPAIHVSSFTITSAYVWVCLVKAKQISTGKVHLGFSVDCRARLEPPIPSTYFGNCVTSHLVDEDSNDLIGEDGVTTAVKAICEAIEGLKDGAVKKVQFSKMLSIDRNRLFSIGGSPRFELYNTDFGWGRPRKVEMTSMDKSGAFSLSDCRDGNGGLEIGIVLKKHETEAFTSLFASGLEVH</sequence>
<dbReference type="Proteomes" id="UP000306102">
    <property type="component" value="Unassembled WGS sequence"/>
</dbReference>
<dbReference type="SUPFAM" id="SSF81811">
    <property type="entry name" value="Helical domain of Sec23/24"/>
    <property type="match status" value="1"/>
</dbReference>
<keyword evidence="4" id="KW-1185">Reference proteome</keyword>
<dbReference type="Pfam" id="PF02458">
    <property type="entry name" value="Transferase"/>
    <property type="match status" value="2"/>
</dbReference>
<protein>
    <submittedName>
        <fullName evidence="3">Uncharacterized protein</fullName>
    </submittedName>
</protein>
<evidence type="ECO:0000256" key="1">
    <source>
        <dbReference type="ARBA" id="ARBA00022679"/>
    </source>
</evidence>
<dbReference type="GO" id="GO:0006886">
    <property type="term" value="P:intracellular protein transport"/>
    <property type="evidence" value="ECO:0007669"/>
    <property type="project" value="InterPro"/>
</dbReference>
<keyword evidence="2" id="KW-0012">Acyltransferase</keyword>
<accession>A0A4S4DA70</accession>
<dbReference type="PANTHER" id="PTHR31625">
    <property type="match status" value="1"/>
</dbReference>
<dbReference type="GO" id="GO:0006888">
    <property type="term" value="P:endoplasmic reticulum to Golgi vesicle-mediated transport"/>
    <property type="evidence" value="ECO:0007669"/>
    <property type="project" value="InterPro"/>
</dbReference>
<dbReference type="STRING" id="542762.A0A4S4DA70"/>